<dbReference type="EMBL" id="HACG01007263">
    <property type="protein sequence ID" value="CEK54128.1"/>
    <property type="molecule type" value="Transcribed_RNA"/>
</dbReference>
<feature type="non-terminal residue" evidence="2">
    <location>
        <position position="55"/>
    </location>
</feature>
<keyword evidence="1" id="KW-0812">Transmembrane</keyword>
<evidence type="ECO:0008006" key="3">
    <source>
        <dbReference type="Google" id="ProtNLM"/>
    </source>
</evidence>
<feature type="transmembrane region" description="Helical" evidence="1">
    <location>
        <begin position="17"/>
        <end position="37"/>
    </location>
</feature>
<evidence type="ECO:0000256" key="1">
    <source>
        <dbReference type="SAM" id="Phobius"/>
    </source>
</evidence>
<reference evidence="2" key="1">
    <citation type="submission" date="2014-12" db="EMBL/GenBank/DDBJ databases">
        <title>Insight into the proteome of Arion vulgaris.</title>
        <authorList>
            <person name="Aradska J."/>
            <person name="Bulat T."/>
            <person name="Smidak R."/>
            <person name="Sarate P."/>
            <person name="Gangsoo J."/>
            <person name="Sialana F."/>
            <person name="Bilban M."/>
            <person name="Lubec G."/>
        </authorList>
    </citation>
    <scope>NUCLEOTIDE SEQUENCE</scope>
    <source>
        <tissue evidence="2">Skin</tissue>
    </source>
</reference>
<accession>A0A0B6YDB3</accession>
<dbReference type="AlphaFoldDB" id="A0A0B6YDB3"/>
<name>A0A0B6YDB3_9EUPU</name>
<protein>
    <recommendedName>
        <fullName evidence="3">Transmembrane protein</fullName>
    </recommendedName>
</protein>
<evidence type="ECO:0000313" key="2">
    <source>
        <dbReference type="EMBL" id="CEK54128.1"/>
    </source>
</evidence>
<proteinExistence type="predicted"/>
<sequence length="55" mass="6196">MTLHTGGKKIVLTSESMIPTATILVVLLWVLTTAATTRERSRHELEKDFDDELNI</sequence>
<organism evidence="2">
    <name type="scientific">Arion vulgaris</name>
    <dbReference type="NCBI Taxonomy" id="1028688"/>
    <lineage>
        <taxon>Eukaryota</taxon>
        <taxon>Metazoa</taxon>
        <taxon>Spiralia</taxon>
        <taxon>Lophotrochozoa</taxon>
        <taxon>Mollusca</taxon>
        <taxon>Gastropoda</taxon>
        <taxon>Heterobranchia</taxon>
        <taxon>Euthyneura</taxon>
        <taxon>Panpulmonata</taxon>
        <taxon>Eupulmonata</taxon>
        <taxon>Stylommatophora</taxon>
        <taxon>Helicina</taxon>
        <taxon>Arionoidea</taxon>
        <taxon>Arionidae</taxon>
        <taxon>Arion</taxon>
    </lineage>
</organism>
<gene>
    <name evidence="2" type="primary">ORF22015</name>
</gene>
<keyword evidence="1" id="KW-1133">Transmembrane helix</keyword>
<keyword evidence="1" id="KW-0472">Membrane</keyword>